<keyword evidence="1" id="KW-0614">Plasmid</keyword>
<evidence type="ECO:0000313" key="2">
    <source>
        <dbReference type="Proteomes" id="UP000007809"/>
    </source>
</evidence>
<geneLocation type="plasmid" evidence="1 2">
    <name>pPSED02</name>
</geneLocation>
<keyword evidence="2" id="KW-1185">Reference proteome</keyword>
<sequence length="82" mass="8852">MAISQDDMRQLLHRAEAHALMPDHFPVPVRVDGAWWHVPAAAPADGDFEPAAPAAAAEFDRLDAKLTTAHARGAATDMDNPR</sequence>
<reference evidence="1" key="1">
    <citation type="journal article" date="2011" name="J. Bacteriol.">
        <title>Genome sequence of the 1,4-dioxane-degrading Pseudonocardia dioxanivorans strain CB1190.</title>
        <authorList>
            <person name="Sales C.M."/>
            <person name="Mahendra S."/>
            <person name="Grostern A."/>
            <person name="Parales R.E."/>
            <person name="Goodwin L.A."/>
            <person name="Woyke T."/>
            <person name="Nolan M."/>
            <person name="Lapidus A."/>
            <person name="Chertkov O."/>
            <person name="Ovchinnikova G."/>
            <person name="Sczyrba A."/>
            <person name="Alvarez-Cohen L."/>
        </authorList>
    </citation>
    <scope>NUCLEOTIDE SEQUENCE</scope>
    <source>
        <strain evidence="1">CB1190</strain>
    </source>
</reference>
<accession>F2L6Y8</accession>
<organism evidence="1">
    <name type="scientific">Pseudonocardia dioxanivorans (strain ATCC 55486 / DSM 44775 / JCM 13855 / CB1190)</name>
    <dbReference type="NCBI Taxonomy" id="675635"/>
    <lineage>
        <taxon>Bacteria</taxon>
        <taxon>Bacillati</taxon>
        <taxon>Actinomycetota</taxon>
        <taxon>Actinomycetes</taxon>
        <taxon>Pseudonocardiales</taxon>
        <taxon>Pseudonocardiaceae</taxon>
        <taxon>Pseudonocardia</taxon>
    </lineage>
</organism>
<gene>
    <name evidence="1" type="ORF">Psed_6893</name>
</gene>
<dbReference type="Proteomes" id="UP000007809">
    <property type="component" value="Plasmid pPSED02"/>
</dbReference>
<dbReference type="EMBL" id="CP002595">
    <property type="protein sequence ID" value="AEA28961.1"/>
    <property type="molecule type" value="Genomic_DNA"/>
</dbReference>
<protein>
    <submittedName>
        <fullName evidence="1">Uncharacterized protein</fullName>
    </submittedName>
</protein>
<proteinExistence type="predicted"/>
<evidence type="ECO:0000313" key="1">
    <source>
        <dbReference type="EMBL" id="AEA28961.1"/>
    </source>
</evidence>
<dbReference type="RefSeq" id="WP_014682993.1">
    <property type="nucleotide sequence ID" value="NC_017772.1"/>
</dbReference>
<dbReference type="AlphaFoldDB" id="F2L6Y8"/>
<name>F2L6Y8_PSEUX</name>